<keyword evidence="2" id="KW-1185">Reference proteome</keyword>
<gene>
    <name evidence="1" type="ORF">Sjap_003654</name>
</gene>
<organism evidence="1 2">
    <name type="scientific">Stephania japonica</name>
    <dbReference type="NCBI Taxonomy" id="461633"/>
    <lineage>
        <taxon>Eukaryota</taxon>
        <taxon>Viridiplantae</taxon>
        <taxon>Streptophyta</taxon>
        <taxon>Embryophyta</taxon>
        <taxon>Tracheophyta</taxon>
        <taxon>Spermatophyta</taxon>
        <taxon>Magnoliopsida</taxon>
        <taxon>Ranunculales</taxon>
        <taxon>Menispermaceae</taxon>
        <taxon>Menispermoideae</taxon>
        <taxon>Cissampelideae</taxon>
        <taxon>Stephania</taxon>
    </lineage>
</organism>
<comment type="caution">
    <text evidence="1">The sequence shown here is derived from an EMBL/GenBank/DDBJ whole genome shotgun (WGS) entry which is preliminary data.</text>
</comment>
<accession>A0AAP0PVP2</accession>
<proteinExistence type="predicted"/>
<evidence type="ECO:0000313" key="2">
    <source>
        <dbReference type="Proteomes" id="UP001417504"/>
    </source>
</evidence>
<evidence type="ECO:0000313" key="1">
    <source>
        <dbReference type="EMBL" id="KAK9156174.1"/>
    </source>
</evidence>
<reference evidence="1 2" key="1">
    <citation type="submission" date="2024-01" db="EMBL/GenBank/DDBJ databases">
        <title>Genome assemblies of Stephania.</title>
        <authorList>
            <person name="Yang L."/>
        </authorList>
    </citation>
    <scope>NUCLEOTIDE SEQUENCE [LARGE SCALE GENOMIC DNA]</scope>
    <source>
        <strain evidence="1">QJT</strain>
        <tissue evidence="1">Leaf</tissue>
    </source>
</reference>
<protein>
    <submittedName>
        <fullName evidence="1">Uncharacterized protein</fullName>
    </submittedName>
</protein>
<name>A0AAP0PVP2_9MAGN</name>
<dbReference type="EMBL" id="JBBNAE010000001">
    <property type="protein sequence ID" value="KAK9156174.1"/>
    <property type="molecule type" value="Genomic_DNA"/>
</dbReference>
<sequence>MHSHTNHFQERMTDLGNDNEIDMPPVGGSTSYHEMVRDLVGPSFDWNRSVEEAPNPQSQQLYDMIDAANVQLWPRCENMTKLSAMALLLPIKLDHHLSERVYDDMLQLWKESLPKDNTLVDSFYDTKRLIHGLGLLVEKIDCCKNVYDLLGDDSELNVCKFCRESRYIQ</sequence>
<dbReference type="AlphaFoldDB" id="A0AAP0PVP2"/>
<dbReference type="Proteomes" id="UP001417504">
    <property type="component" value="Unassembled WGS sequence"/>
</dbReference>